<evidence type="ECO:0000256" key="1">
    <source>
        <dbReference type="SAM" id="MobiDB-lite"/>
    </source>
</evidence>
<accession>A0A2S5SZX7</accession>
<keyword evidence="3" id="KW-1185">Reference proteome</keyword>
<feature type="region of interest" description="Disordered" evidence="1">
    <location>
        <begin position="40"/>
        <end position="72"/>
    </location>
</feature>
<organism evidence="2 3">
    <name type="scientific">Caldimonas thermodepolymerans</name>
    <dbReference type="NCBI Taxonomy" id="215580"/>
    <lineage>
        <taxon>Bacteria</taxon>
        <taxon>Pseudomonadati</taxon>
        <taxon>Pseudomonadota</taxon>
        <taxon>Betaproteobacteria</taxon>
        <taxon>Burkholderiales</taxon>
        <taxon>Sphaerotilaceae</taxon>
        <taxon>Caldimonas</taxon>
    </lineage>
</organism>
<name>A0A2S5SZX7_9BURK</name>
<protein>
    <submittedName>
        <fullName evidence="2">Uncharacterized protein</fullName>
    </submittedName>
</protein>
<evidence type="ECO:0000313" key="3">
    <source>
        <dbReference type="Proteomes" id="UP000239406"/>
    </source>
</evidence>
<reference evidence="2 3" key="1">
    <citation type="submission" date="2018-02" db="EMBL/GenBank/DDBJ databases">
        <title>Reclassifiation of [Polyangium] brachysporum DSM 7029 as Guopingzhaonella breviflexa gen. nov., sp. nov., a member of the family Comamonadaceae.</title>
        <authorList>
            <person name="Tang B."/>
        </authorList>
    </citation>
    <scope>NUCLEOTIDE SEQUENCE [LARGE SCALE GENOMIC DNA]</scope>
    <source>
        <strain evidence="2 3">DSM 15344</strain>
    </source>
</reference>
<dbReference type="Proteomes" id="UP000239406">
    <property type="component" value="Unassembled WGS sequence"/>
</dbReference>
<dbReference type="EMBL" id="PSNY01000047">
    <property type="protein sequence ID" value="PPE68232.1"/>
    <property type="molecule type" value="Genomic_DNA"/>
</dbReference>
<proteinExistence type="predicted"/>
<evidence type="ECO:0000313" key="2">
    <source>
        <dbReference type="EMBL" id="PPE68232.1"/>
    </source>
</evidence>
<comment type="caution">
    <text evidence="2">The sequence shown here is derived from an EMBL/GenBank/DDBJ whole genome shotgun (WGS) entry which is preliminary data.</text>
</comment>
<dbReference type="AlphaFoldDB" id="A0A2S5SZX7"/>
<sequence>MAAVRHLPDRFNLELFRVPLAAHGHSCCCRGLWLQGVYETRGDSRSPVSPRPRSSRSSSRPTPACRSRTSAG</sequence>
<feature type="compositionally biased region" description="Low complexity" evidence="1">
    <location>
        <begin position="45"/>
        <end position="72"/>
    </location>
</feature>
<gene>
    <name evidence="2" type="ORF">C1702_18200</name>
</gene>
<feature type="non-terminal residue" evidence="2">
    <location>
        <position position="72"/>
    </location>
</feature>